<accession>Q0PHZ4</accession>
<dbReference type="GO" id="GO:0097367">
    <property type="term" value="F:carbohydrate derivative binding"/>
    <property type="evidence" value="ECO:0007669"/>
    <property type="project" value="InterPro"/>
</dbReference>
<dbReference type="InterPro" id="IPR046348">
    <property type="entry name" value="SIS_dom_sf"/>
</dbReference>
<name>Q0PHZ4_SPIAU</name>
<dbReference type="GO" id="GO:1901135">
    <property type="term" value="P:carbohydrate derivative metabolic process"/>
    <property type="evidence" value="ECO:0007669"/>
    <property type="project" value="InterPro"/>
</dbReference>
<dbReference type="CDD" id="cd05006">
    <property type="entry name" value="SIS_GmhA"/>
    <property type="match status" value="1"/>
</dbReference>
<dbReference type="PANTHER" id="PTHR30390:SF8">
    <property type="entry name" value="SUGAR ISOMERASE (SIS)"/>
    <property type="match status" value="1"/>
</dbReference>
<proteinExistence type="predicted"/>
<evidence type="ECO:0000313" key="2">
    <source>
        <dbReference type="EMBL" id="ABH02997.1"/>
    </source>
</evidence>
<dbReference type="AlphaFoldDB" id="Q0PHZ4"/>
<dbReference type="PROSITE" id="PS51464">
    <property type="entry name" value="SIS"/>
    <property type="match status" value="1"/>
</dbReference>
<reference evidence="2" key="1">
    <citation type="submission" date="2006-06" db="EMBL/GenBank/DDBJ databases">
        <title>LGLA, the large glycolipid of Spirochaeta aurantia.</title>
        <authorList>
            <person name="Paul C.J."/>
            <person name="Vinogradov E."/>
            <person name="Tapping R.I."/>
            <person name="Perry M.B."/>
            <person name="Moyles D."/>
            <person name="Kropinski A.M."/>
        </authorList>
    </citation>
    <scope>NUCLEOTIDE SEQUENCE</scope>
</reference>
<evidence type="ECO:0000259" key="1">
    <source>
        <dbReference type="PROSITE" id="PS51464"/>
    </source>
</evidence>
<dbReference type="EMBL" id="DQ832182">
    <property type="protein sequence ID" value="ABH02997.1"/>
    <property type="molecule type" value="Genomic_DNA"/>
</dbReference>
<dbReference type="Gene3D" id="3.40.50.10490">
    <property type="entry name" value="Glucose-6-phosphate isomerase like protein, domain 1"/>
    <property type="match status" value="1"/>
</dbReference>
<sequence length="191" mass="21134">MDYEKAILDYLERTRELTLALNVASVDRFIGMLEEARMRGAFIYIMGNGGSAATASHFVNDFNKGVSEGIQPRYKLVSLNDNVSTMLAVANDISYDEIFRFQLENFVTSNDLVIGISGSGNSKNVVNAFELARSKGAKTIALVGFDGGKLLKMADHSVHIPIDNMQHVEDFHMILDHLAMFILKQGRKGTN</sequence>
<protein>
    <submittedName>
        <fullName evidence="2">GmhA</fullName>
    </submittedName>
</protein>
<dbReference type="SUPFAM" id="SSF53697">
    <property type="entry name" value="SIS domain"/>
    <property type="match status" value="1"/>
</dbReference>
<organism evidence="2">
    <name type="scientific">Spirochaeta aurantia</name>
    <dbReference type="NCBI Taxonomy" id="147"/>
    <lineage>
        <taxon>Bacteria</taxon>
        <taxon>Pseudomonadati</taxon>
        <taxon>Spirochaetota</taxon>
        <taxon>Spirochaetia</taxon>
        <taxon>Spirochaetales</taxon>
        <taxon>Spirochaetaceae</taxon>
        <taxon>Spirochaeta</taxon>
    </lineage>
</organism>
<dbReference type="InterPro" id="IPR050099">
    <property type="entry name" value="SIS_GmhA/DiaA_subfam"/>
</dbReference>
<dbReference type="InterPro" id="IPR001347">
    <property type="entry name" value="SIS_dom"/>
</dbReference>
<dbReference type="InterPro" id="IPR035461">
    <property type="entry name" value="GmhA/DiaA"/>
</dbReference>
<dbReference type="PANTHER" id="PTHR30390">
    <property type="entry name" value="SEDOHEPTULOSE 7-PHOSPHATE ISOMERASE / DNAA INITIATOR-ASSOCIATING FACTOR FOR REPLICATION INITIATION"/>
    <property type="match status" value="1"/>
</dbReference>
<feature type="domain" description="SIS" evidence="1">
    <location>
        <begin position="33"/>
        <end position="188"/>
    </location>
</feature>
<dbReference type="Pfam" id="PF13580">
    <property type="entry name" value="SIS_2"/>
    <property type="match status" value="1"/>
</dbReference>